<dbReference type="AlphaFoldDB" id="W2SE34"/>
<evidence type="ECO:0000256" key="1">
    <source>
        <dbReference type="SAM" id="SignalP"/>
    </source>
</evidence>
<dbReference type="Proteomes" id="UP000030752">
    <property type="component" value="Unassembled WGS sequence"/>
</dbReference>
<sequence length="206" mass="23650">MVIGLMILTAIPTVTGVAQAISGQKKREEQAQEEKRMQKFHIDIICEADAPIVQKEIHGHRIVLRDDRVFIGEAQATNPSSEGYVAEAFYIEYPDKERNPVPLGLVSQTRADPPLLNWIYVDNDTAELKYGNKSQSIEHRVGPWDWTKDETYVKFAKAQLFVAVENPKTKKWQLYWDNDEDGLSKYCPLKWKKVYVTLERTIIPGT</sequence>
<dbReference type="InParanoid" id="W2SE34"/>
<name>W2SE34_CYPE1</name>
<feature type="signal peptide" evidence="1">
    <location>
        <begin position="1"/>
        <end position="16"/>
    </location>
</feature>
<protein>
    <submittedName>
        <fullName evidence="2">Uncharacterized protein</fullName>
    </submittedName>
</protein>
<organism evidence="2 3">
    <name type="scientific">Cyphellophora europaea (strain CBS 101466)</name>
    <name type="common">Phialophora europaea</name>
    <dbReference type="NCBI Taxonomy" id="1220924"/>
    <lineage>
        <taxon>Eukaryota</taxon>
        <taxon>Fungi</taxon>
        <taxon>Dikarya</taxon>
        <taxon>Ascomycota</taxon>
        <taxon>Pezizomycotina</taxon>
        <taxon>Eurotiomycetes</taxon>
        <taxon>Chaetothyriomycetidae</taxon>
        <taxon>Chaetothyriales</taxon>
        <taxon>Cyphellophoraceae</taxon>
        <taxon>Cyphellophora</taxon>
    </lineage>
</organism>
<dbReference type="PANTHER" id="PTHR38049:SF1">
    <property type="entry name" value="PROTEIN KINASE DOMAIN-CONTAINING PROTEIN"/>
    <property type="match status" value="1"/>
</dbReference>
<keyword evidence="3" id="KW-1185">Reference proteome</keyword>
<evidence type="ECO:0000313" key="3">
    <source>
        <dbReference type="Proteomes" id="UP000030752"/>
    </source>
</evidence>
<accession>W2SE34</accession>
<dbReference type="RefSeq" id="XP_008711654.1">
    <property type="nucleotide sequence ID" value="XM_008713432.1"/>
</dbReference>
<dbReference type="eggNOG" id="ENOG502S5CN">
    <property type="taxonomic scope" value="Eukaryota"/>
</dbReference>
<reference evidence="2 3" key="1">
    <citation type="submission" date="2013-03" db="EMBL/GenBank/DDBJ databases">
        <title>The Genome Sequence of Phialophora europaea CBS 101466.</title>
        <authorList>
            <consortium name="The Broad Institute Genomics Platform"/>
            <person name="Cuomo C."/>
            <person name="de Hoog S."/>
            <person name="Gorbushina A."/>
            <person name="Walker B."/>
            <person name="Young S.K."/>
            <person name="Zeng Q."/>
            <person name="Gargeya S."/>
            <person name="Fitzgerald M."/>
            <person name="Haas B."/>
            <person name="Abouelleil A."/>
            <person name="Allen A.W."/>
            <person name="Alvarado L."/>
            <person name="Arachchi H.M."/>
            <person name="Berlin A.M."/>
            <person name="Chapman S.B."/>
            <person name="Gainer-Dewar J."/>
            <person name="Goldberg J."/>
            <person name="Griggs A."/>
            <person name="Gujja S."/>
            <person name="Hansen M."/>
            <person name="Howarth C."/>
            <person name="Imamovic A."/>
            <person name="Ireland A."/>
            <person name="Larimer J."/>
            <person name="McCowan C."/>
            <person name="Murphy C."/>
            <person name="Pearson M."/>
            <person name="Poon T.W."/>
            <person name="Priest M."/>
            <person name="Roberts A."/>
            <person name="Saif S."/>
            <person name="Shea T."/>
            <person name="Sisk P."/>
            <person name="Sykes S."/>
            <person name="Wortman J."/>
            <person name="Nusbaum C."/>
            <person name="Birren B."/>
        </authorList>
    </citation>
    <scope>NUCLEOTIDE SEQUENCE [LARGE SCALE GENOMIC DNA]</scope>
    <source>
        <strain evidence="2 3">CBS 101466</strain>
    </source>
</reference>
<evidence type="ECO:0000313" key="2">
    <source>
        <dbReference type="EMBL" id="ETN46942.1"/>
    </source>
</evidence>
<dbReference type="VEuPathDB" id="FungiDB:HMPREF1541_01131"/>
<proteinExistence type="predicted"/>
<dbReference type="EMBL" id="KB822711">
    <property type="protein sequence ID" value="ETN46942.1"/>
    <property type="molecule type" value="Genomic_DNA"/>
</dbReference>
<keyword evidence="1" id="KW-0732">Signal</keyword>
<dbReference type="GeneID" id="19968470"/>
<dbReference type="HOGENOM" id="CLU_061230_2_1_1"/>
<dbReference type="PANTHER" id="PTHR38049">
    <property type="entry name" value="RICIN B LECTIN DOMAIN-CONTAINING PROTEIN"/>
    <property type="match status" value="1"/>
</dbReference>
<dbReference type="OrthoDB" id="3928002at2759"/>
<dbReference type="STRING" id="1220924.W2SE34"/>
<feature type="chain" id="PRO_5004825205" evidence="1">
    <location>
        <begin position="17"/>
        <end position="206"/>
    </location>
</feature>
<gene>
    <name evidence="2" type="ORF">HMPREF1541_01131</name>
</gene>